<organism evidence="1 2">
    <name type="scientific">Pandoraea norimbergensis</name>
    <dbReference type="NCBI Taxonomy" id="93219"/>
    <lineage>
        <taxon>Bacteria</taxon>
        <taxon>Pseudomonadati</taxon>
        <taxon>Pseudomonadota</taxon>
        <taxon>Betaproteobacteria</taxon>
        <taxon>Burkholderiales</taxon>
        <taxon>Burkholderiaceae</taxon>
        <taxon>Pandoraea</taxon>
    </lineage>
</organism>
<name>A0ABN4JQH2_9BURK</name>
<dbReference type="Proteomes" id="UP000060277">
    <property type="component" value="Chromosome"/>
</dbReference>
<dbReference type="PANTHER" id="PTHR37625:SF4">
    <property type="entry name" value="OUTER MEMBRANE LIPOPROTEIN"/>
    <property type="match status" value="1"/>
</dbReference>
<proteinExistence type="predicted"/>
<keyword evidence="2" id="KW-1185">Reference proteome</keyword>
<dbReference type="Pfam" id="PF12790">
    <property type="entry name" value="T6SS-SciN"/>
    <property type="match status" value="1"/>
</dbReference>
<accession>A0ABN4JQH2</accession>
<dbReference type="PANTHER" id="PTHR37625">
    <property type="entry name" value="OUTER MEMBRANE LIPOPROTEIN-RELATED"/>
    <property type="match status" value="1"/>
</dbReference>
<dbReference type="InterPro" id="IPR017734">
    <property type="entry name" value="T6SS_SciN"/>
</dbReference>
<reference evidence="2" key="1">
    <citation type="submission" date="2015-12" db="EMBL/GenBank/DDBJ databases">
        <title>Complete genome sequence of Pandoraea norimbergensis DSM 11628.</title>
        <authorList>
            <person name="Ee R."/>
            <person name="Lim Y.-L."/>
            <person name="Yong D."/>
            <person name="Yin W.-F."/>
            <person name="Chan K.-G."/>
        </authorList>
    </citation>
    <scope>NUCLEOTIDE SEQUENCE [LARGE SCALE GENOMIC DNA]</scope>
    <source>
        <strain evidence="2">DSM 11628</strain>
    </source>
</reference>
<protein>
    <submittedName>
        <fullName evidence="1">Type VI secretion protein</fullName>
    </submittedName>
</protein>
<evidence type="ECO:0000313" key="2">
    <source>
        <dbReference type="Proteomes" id="UP000060277"/>
    </source>
</evidence>
<dbReference type="InterPro" id="IPR038706">
    <property type="entry name" value="Type_VI_SciN-like_sf"/>
</dbReference>
<dbReference type="Gene3D" id="2.60.40.4150">
    <property type="entry name" value="Type VI secretion system, lipoprotein SciN"/>
    <property type="match status" value="1"/>
</dbReference>
<evidence type="ECO:0000313" key="1">
    <source>
        <dbReference type="EMBL" id="ALS63579.1"/>
    </source>
</evidence>
<sequence length="176" mass="19263">MLPVLLCTALLSGCGAWQSVANGTTDAFDAVFYKRVEVVKVDVTARESLNPDDAGRATSVTVRVYQLKDRKQFDATSYSDLLIQDRTVLAGEVQASVAGVLNPAAALSLAQPMETDVNYVAVVAFFRKPDRQGTWKFVIPAKQLDADAPLKLELVDWQIDQVNGKPLDIDYRSASR</sequence>
<dbReference type="EMBL" id="CP013480">
    <property type="protein sequence ID" value="ALS63579.1"/>
    <property type="molecule type" value="Genomic_DNA"/>
</dbReference>
<gene>
    <name evidence="1" type="ORF">AT302_26880</name>
</gene>
<dbReference type="NCBIfam" id="TIGR03352">
    <property type="entry name" value="VI_chp_3"/>
    <property type="match status" value="1"/>
</dbReference>